<dbReference type="Gramene" id="ERM95401">
    <property type="protein sequence ID" value="ERM95401"/>
    <property type="gene ID" value="AMTR_s00008p00227110"/>
</dbReference>
<dbReference type="HOGENOM" id="CLU_2486323_0_0_1"/>
<dbReference type="AlphaFoldDB" id="W1NIV9"/>
<dbReference type="Proteomes" id="UP000017836">
    <property type="component" value="Unassembled WGS sequence"/>
</dbReference>
<sequence length="87" mass="10139">MSSKDRYSEEFRDARRLVGMGYPCPVFPYSLKGIDDRLKPHLRHLLHLKPLPQTKNLHRSRRHKRWWPELSLGSSTTVEPSASAGEE</sequence>
<gene>
    <name evidence="1" type="ORF">AMTR_s00008p00227110</name>
</gene>
<evidence type="ECO:0000313" key="2">
    <source>
        <dbReference type="Proteomes" id="UP000017836"/>
    </source>
</evidence>
<proteinExistence type="predicted"/>
<name>W1NIV9_AMBTC</name>
<evidence type="ECO:0000313" key="1">
    <source>
        <dbReference type="EMBL" id="ERM95401.1"/>
    </source>
</evidence>
<accession>W1NIV9</accession>
<organism evidence="1 2">
    <name type="scientific">Amborella trichopoda</name>
    <dbReference type="NCBI Taxonomy" id="13333"/>
    <lineage>
        <taxon>Eukaryota</taxon>
        <taxon>Viridiplantae</taxon>
        <taxon>Streptophyta</taxon>
        <taxon>Embryophyta</taxon>
        <taxon>Tracheophyta</taxon>
        <taxon>Spermatophyta</taxon>
        <taxon>Magnoliopsida</taxon>
        <taxon>Amborellales</taxon>
        <taxon>Amborellaceae</taxon>
        <taxon>Amborella</taxon>
    </lineage>
</organism>
<protein>
    <submittedName>
        <fullName evidence="1">Uncharacterized protein</fullName>
    </submittedName>
</protein>
<dbReference type="EMBL" id="KI397486">
    <property type="protein sequence ID" value="ERM95401.1"/>
    <property type="molecule type" value="Genomic_DNA"/>
</dbReference>
<reference evidence="2" key="1">
    <citation type="journal article" date="2013" name="Science">
        <title>The Amborella genome and the evolution of flowering plants.</title>
        <authorList>
            <consortium name="Amborella Genome Project"/>
        </authorList>
    </citation>
    <scope>NUCLEOTIDE SEQUENCE [LARGE SCALE GENOMIC DNA]</scope>
</reference>
<keyword evidence="2" id="KW-1185">Reference proteome</keyword>